<dbReference type="InterPro" id="IPR014017">
    <property type="entry name" value="DNA_helicase_UvrD-like_C"/>
</dbReference>
<dbReference type="KEGG" id="npv:OHM77_02305"/>
<comment type="catalytic activity">
    <reaction evidence="14">
        <text>ATP + H2O = ADP + phosphate + H(+)</text>
        <dbReference type="Rhea" id="RHEA:13065"/>
        <dbReference type="ChEBI" id="CHEBI:15377"/>
        <dbReference type="ChEBI" id="CHEBI:15378"/>
        <dbReference type="ChEBI" id="CHEBI:30616"/>
        <dbReference type="ChEBI" id="CHEBI:43474"/>
        <dbReference type="ChEBI" id="CHEBI:456216"/>
        <dbReference type="EC" id="5.6.2.4"/>
    </reaction>
</comment>
<dbReference type="InterPro" id="IPR011604">
    <property type="entry name" value="PDDEXK-like_dom_sf"/>
</dbReference>
<feature type="binding site" evidence="15">
    <location>
        <begin position="25"/>
        <end position="32"/>
    </location>
    <ligand>
        <name>ATP</name>
        <dbReference type="ChEBI" id="CHEBI:30616"/>
    </ligand>
</feature>
<keyword evidence="10" id="KW-0413">Isomerase</keyword>
<reference evidence="19" key="1">
    <citation type="journal article" date="2023" name="Nat. Microbiol.">
        <title>Enrichment and characterization of a nitric oxide-reducing microbial community in a continuous bioreactor.</title>
        <authorList>
            <person name="Garrido-Amador P."/>
            <person name="Stortenbeker N."/>
            <person name="Wessels H.J.C.T."/>
            <person name="Speth D.R."/>
            <person name="Garcia-Heredia I."/>
            <person name="Kartal B."/>
        </authorList>
    </citation>
    <scope>NUCLEOTIDE SEQUENCE</scope>
    <source>
        <strain evidence="19">MAG1</strain>
    </source>
</reference>
<feature type="domain" description="UvrD-like helicase ATP-binding" evidence="17">
    <location>
        <begin position="4"/>
        <end position="484"/>
    </location>
</feature>
<dbReference type="PROSITE" id="PS51217">
    <property type="entry name" value="UVRD_HELICASE_CTER"/>
    <property type="match status" value="1"/>
</dbReference>
<dbReference type="Proteomes" id="UP001234916">
    <property type="component" value="Chromosome"/>
</dbReference>
<dbReference type="SUPFAM" id="SSF52980">
    <property type="entry name" value="Restriction endonuclease-like"/>
    <property type="match status" value="1"/>
</dbReference>
<dbReference type="InterPro" id="IPR014016">
    <property type="entry name" value="UvrD-like_ATP-bd"/>
</dbReference>
<dbReference type="InterPro" id="IPR000212">
    <property type="entry name" value="DNA_helicase_UvrD/REP"/>
</dbReference>
<evidence type="ECO:0000256" key="12">
    <source>
        <dbReference type="ARBA" id="ARBA00034808"/>
    </source>
</evidence>
<dbReference type="PANTHER" id="PTHR11070">
    <property type="entry name" value="UVRD / RECB / PCRA DNA HELICASE FAMILY MEMBER"/>
    <property type="match status" value="1"/>
</dbReference>
<dbReference type="EC" id="5.6.2.4" evidence="12"/>
<evidence type="ECO:0000256" key="2">
    <source>
        <dbReference type="ARBA" id="ARBA00022741"/>
    </source>
</evidence>
<evidence type="ECO:0000256" key="11">
    <source>
        <dbReference type="ARBA" id="ARBA00034617"/>
    </source>
</evidence>
<feature type="domain" description="UvrD-like helicase C-terminal" evidence="18">
    <location>
        <begin position="496"/>
        <end position="766"/>
    </location>
</feature>
<keyword evidence="3" id="KW-0227">DNA damage</keyword>
<feature type="region of interest" description="Disordered" evidence="16">
    <location>
        <begin position="912"/>
        <end position="935"/>
    </location>
</feature>
<keyword evidence="4 15" id="KW-0378">Hydrolase</keyword>
<evidence type="ECO:0000256" key="13">
    <source>
        <dbReference type="ARBA" id="ARBA00034923"/>
    </source>
</evidence>
<dbReference type="GO" id="GO:0000725">
    <property type="term" value="P:recombinational repair"/>
    <property type="evidence" value="ECO:0007669"/>
    <property type="project" value="TreeGrafter"/>
</dbReference>
<dbReference type="InterPro" id="IPR038726">
    <property type="entry name" value="PDDEXK_AddAB-type"/>
</dbReference>
<keyword evidence="5 15" id="KW-0347">Helicase</keyword>
<dbReference type="GO" id="GO:0003677">
    <property type="term" value="F:DNA binding"/>
    <property type="evidence" value="ECO:0007669"/>
    <property type="project" value="UniProtKB-KW"/>
</dbReference>
<proteinExistence type="predicted"/>
<evidence type="ECO:0000256" key="5">
    <source>
        <dbReference type="ARBA" id="ARBA00022806"/>
    </source>
</evidence>
<feature type="compositionally biased region" description="Low complexity" evidence="16">
    <location>
        <begin position="925"/>
        <end position="935"/>
    </location>
</feature>
<keyword evidence="9" id="KW-0234">DNA repair</keyword>
<dbReference type="SUPFAM" id="SSF52540">
    <property type="entry name" value="P-loop containing nucleoside triphosphate hydrolases"/>
    <property type="match status" value="1"/>
</dbReference>
<evidence type="ECO:0000256" key="6">
    <source>
        <dbReference type="ARBA" id="ARBA00022839"/>
    </source>
</evidence>
<evidence type="ECO:0000256" key="7">
    <source>
        <dbReference type="ARBA" id="ARBA00022840"/>
    </source>
</evidence>
<dbReference type="Gene3D" id="1.10.486.10">
    <property type="entry name" value="PCRA, domain 4"/>
    <property type="match status" value="1"/>
</dbReference>
<evidence type="ECO:0000256" key="10">
    <source>
        <dbReference type="ARBA" id="ARBA00023235"/>
    </source>
</evidence>
<keyword evidence="7 15" id="KW-0067">ATP-binding</keyword>
<gene>
    <name evidence="19" type="ORF">OHM77_02305</name>
</gene>
<evidence type="ECO:0000256" key="4">
    <source>
        <dbReference type="ARBA" id="ARBA00022801"/>
    </source>
</evidence>
<evidence type="ECO:0000256" key="15">
    <source>
        <dbReference type="PROSITE-ProRule" id="PRU00560"/>
    </source>
</evidence>
<dbReference type="GO" id="GO:0004527">
    <property type="term" value="F:exonuclease activity"/>
    <property type="evidence" value="ECO:0007669"/>
    <property type="project" value="UniProtKB-KW"/>
</dbReference>
<evidence type="ECO:0000259" key="17">
    <source>
        <dbReference type="PROSITE" id="PS51198"/>
    </source>
</evidence>
<evidence type="ECO:0000256" key="1">
    <source>
        <dbReference type="ARBA" id="ARBA00022722"/>
    </source>
</evidence>
<dbReference type="Gene3D" id="3.90.320.10">
    <property type="match status" value="1"/>
</dbReference>
<dbReference type="Pfam" id="PF13361">
    <property type="entry name" value="UvrD_C"/>
    <property type="match status" value="1"/>
</dbReference>
<keyword evidence="2 15" id="KW-0547">Nucleotide-binding</keyword>
<dbReference type="GO" id="GO:0005524">
    <property type="term" value="F:ATP binding"/>
    <property type="evidence" value="ECO:0007669"/>
    <property type="project" value="UniProtKB-UniRule"/>
</dbReference>
<dbReference type="PANTHER" id="PTHR11070:SF2">
    <property type="entry name" value="ATP-DEPENDENT DNA HELICASE SRS2"/>
    <property type="match status" value="1"/>
</dbReference>
<dbReference type="GO" id="GO:0033202">
    <property type="term" value="C:DNA helicase complex"/>
    <property type="evidence" value="ECO:0007669"/>
    <property type="project" value="TreeGrafter"/>
</dbReference>
<sequence>MTDLLVLDAESRLRALEEGSFIVEAPAGAGKTELLTQRVLMLLAHVEAPEEIVAITFTNKAAAEMRSRILDALSRAADDDLPAEPHKRVTFDLARAALAASEAHGWGLLDHPGRLRVTTIDAFCAGLARQMPVLSRFGGQPRLAENAGRHYDDAARRALAWLEDVEGGEPLAEAVGRALAHLDNDAPRLAGLLAAMLARRDQWLRHALQTSVQEEAEAALTALVARDLARAAEVLPGRVQESLMPVARFAAANVADDHALAPLRDWTRPLRAEADELPLWRAVAALLLTDEGTPRKSLNKNMGFPPKVSDAQKQALLEIVGALSETDAAALAGVRRLPDAGYTEEEWATVAALAELLRLAAAELWTVFREAGEADFIEVASRALQALGEPEAPTDLALALDWRIRHLLVDEFQDTSPAQVALLQRLTAGWTPDDGRSLFLVGDPMQSIYRFRKADVGLFLAAAREGIGTVPLQRLSLYRNNRSRGAVVGWINAVFAGVFPAGDDAASGAIRYRPFAATREAAPEAGVAVHPLVAGKEEDGGAMEAETIVAIIDAERRADPARGIAVLVRARGHLDALVALIRRQRPDLAFTAVEIDRLDRRQPVQDLLSLTKALFHPADRVSWLAVLRAPWCGLTLADLHALAGDDHGATVGSLMNDASRCARLSADGRARLAHARAALSEALAHRGRQPVARWIAGTWMRLSGPACLSDAADAADCEAFLDLVARLGAAGRFTPERLEAEMEKLYGAPAAADGSLQFMTLHKSKGLEFDTVILPGLHRTTGRNDSPLMLWEEVILDGLDERLIAAPLKKRGRKGAATSYDYLAGLERARSDNEAARVLYVGATRAVRRLHLVGVAERNAKGEARPSAGTFLELLWPAIGAEFENAAEAGARREEGVPLIPKLIRLAEPVATGMPATSPPPPPAAARGTTASSPGETLEAAVGTLVHAYLEMIARDGLEAWPPSRIGGLAPAMEAWFARKGRGAEDARRGAAFARAALDATLASEAGRWVLKPRPGAAAELALAKVSVDGTAVHVVDRTFVEDGARWIVDYKTGPAEGDLAGHAEQYRPQLERYAALFAEEGMPARMAVFFTASGRLAELPPQPPQE</sequence>
<dbReference type="AlphaFoldDB" id="A0AA49IWK1"/>
<dbReference type="PROSITE" id="PS51198">
    <property type="entry name" value="UVRD_HELICASE_ATP_BIND"/>
    <property type="match status" value="1"/>
</dbReference>
<organism evidence="19">
    <name type="scientific">Candidatus Nitricoxidivorans perseverans</name>
    <dbReference type="NCBI Taxonomy" id="2975601"/>
    <lineage>
        <taxon>Bacteria</taxon>
        <taxon>Pseudomonadati</taxon>
        <taxon>Pseudomonadota</taxon>
        <taxon>Betaproteobacteria</taxon>
        <taxon>Nitrosomonadales</taxon>
        <taxon>Sterolibacteriaceae</taxon>
        <taxon>Candidatus Nitricoxidivorans</taxon>
    </lineage>
</organism>
<evidence type="ECO:0000256" key="14">
    <source>
        <dbReference type="ARBA" id="ARBA00048988"/>
    </source>
</evidence>
<comment type="catalytic activity">
    <reaction evidence="11">
        <text>Couples ATP hydrolysis with the unwinding of duplex DNA by translocating in the 3'-5' direction.</text>
        <dbReference type="EC" id="5.6.2.4"/>
    </reaction>
</comment>
<dbReference type="InterPro" id="IPR027417">
    <property type="entry name" value="P-loop_NTPase"/>
</dbReference>
<evidence type="ECO:0000256" key="8">
    <source>
        <dbReference type="ARBA" id="ARBA00023125"/>
    </source>
</evidence>
<evidence type="ECO:0000256" key="3">
    <source>
        <dbReference type="ARBA" id="ARBA00022763"/>
    </source>
</evidence>
<dbReference type="Pfam" id="PF12705">
    <property type="entry name" value="PDDEXK_1"/>
    <property type="match status" value="1"/>
</dbReference>
<keyword evidence="8" id="KW-0238">DNA-binding</keyword>
<accession>A0AA49IWK1</accession>
<evidence type="ECO:0000256" key="16">
    <source>
        <dbReference type="SAM" id="MobiDB-lite"/>
    </source>
</evidence>
<protein>
    <recommendedName>
        <fullName evidence="12">DNA 3'-5' helicase</fullName>
        <ecNumber evidence="12">5.6.2.4</ecNumber>
    </recommendedName>
    <alternativeName>
        <fullName evidence="13">DNA 3'-5' helicase II</fullName>
    </alternativeName>
</protein>
<name>A0AA49IWK1_9PROT</name>
<dbReference type="GO" id="GO:0043138">
    <property type="term" value="F:3'-5' DNA helicase activity"/>
    <property type="evidence" value="ECO:0007669"/>
    <property type="project" value="UniProtKB-EC"/>
</dbReference>
<keyword evidence="6" id="KW-0269">Exonuclease</keyword>
<dbReference type="Gene3D" id="3.40.50.300">
    <property type="entry name" value="P-loop containing nucleotide triphosphate hydrolases"/>
    <property type="match status" value="3"/>
</dbReference>
<dbReference type="GO" id="GO:0005829">
    <property type="term" value="C:cytosol"/>
    <property type="evidence" value="ECO:0007669"/>
    <property type="project" value="TreeGrafter"/>
</dbReference>
<evidence type="ECO:0000313" key="19">
    <source>
        <dbReference type="EMBL" id="WIM06147.1"/>
    </source>
</evidence>
<dbReference type="Pfam" id="PF00580">
    <property type="entry name" value="UvrD-helicase"/>
    <property type="match status" value="1"/>
</dbReference>
<dbReference type="EMBL" id="CP107246">
    <property type="protein sequence ID" value="WIM06147.1"/>
    <property type="molecule type" value="Genomic_DNA"/>
</dbReference>
<evidence type="ECO:0000259" key="18">
    <source>
        <dbReference type="PROSITE" id="PS51217"/>
    </source>
</evidence>
<keyword evidence="1" id="KW-0540">Nuclease</keyword>
<dbReference type="InterPro" id="IPR011335">
    <property type="entry name" value="Restrct_endonuc-II-like"/>
</dbReference>
<evidence type="ECO:0000256" key="9">
    <source>
        <dbReference type="ARBA" id="ARBA00023204"/>
    </source>
</evidence>